<gene>
    <name evidence="1" type="ORF">OVA965_LOCUS44257</name>
    <name evidence="2" type="ORF">TMI583_LOCUS46944</name>
</gene>
<dbReference type="Proteomes" id="UP000682733">
    <property type="component" value="Unassembled WGS sequence"/>
</dbReference>
<evidence type="ECO:0000313" key="3">
    <source>
        <dbReference type="Proteomes" id="UP000682733"/>
    </source>
</evidence>
<dbReference type="EMBL" id="CAJNOK010062270">
    <property type="protein sequence ID" value="CAF1640525.1"/>
    <property type="molecule type" value="Genomic_DNA"/>
</dbReference>
<sequence length="51" mass="5654">VLLIGGAKNYIQTSIKRKKDATKHKLGITIDGGSIQRKEEPKHGESYCKLT</sequence>
<dbReference type="AlphaFoldDB" id="A0A8S2X3N1"/>
<evidence type="ECO:0000313" key="2">
    <source>
        <dbReference type="EMBL" id="CAF4476440.1"/>
    </source>
</evidence>
<reference evidence="2" key="1">
    <citation type="submission" date="2021-02" db="EMBL/GenBank/DDBJ databases">
        <authorList>
            <person name="Nowell W R."/>
        </authorList>
    </citation>
    <scope>NUCLEOTIDE SEQUENCE</scope>
</reference>
<feature type="non-terminal residue" evidence="2">
    <location>
        <position position="1"/>
    </location>
</feature>
<organism evidence="2 3">
    <name type="scientific">Didymodactylos carnosus</name>
    <dbReference type="NCBI Taxonomy" id="1234261"/>
    <lineage>
        <taxon>Eukaryota</taxon>
        <taxon>Metazoa</taxon>
        <taxon>Spiralia</taxon>
        <taxon>Gnathifera</taxon>
        <taxon>Rotifera</taxon>
        <taxon>Eurotatoria</taxon>
        <taxon>Bdelloidea</taxon>
        <taxon>Philodinida</taxon>
        <taxon>Philodinidae</taxon>
        <taxon>Didymodactylos</taxon>
    </lineage>
</organism>
<dbReference type="Proteomes" id="UP000677228">
    <property type="component" value="Unassembled WGS sequence"/>
</dbReference>
<protein>
    <submittedName>
        <fullName evidence="2">Uncharacterized protein</fullName>
    </submittedName>
</protein>
<comment type="caution">
    <text evidence="2">The sequence shown here is derived from an EMBL/GenBank/DDBJ whole genome shotgun (WGS) entry which is preliminary data.</text>
</comment>
<proteinExistence type="predicted"/>
<name>A0A8S2X3N1_9BILA</name>
<accession>A0A8S2X3N1</accession>
<evidence type="ECO:0000313" key="1">
    <source>
        <dbReference type="EMBL" id="CAF1640525.1"/>
    </source>
</evidence>
<dbReference type="EMBL" id="CAJOBA010089092">
    <property type="protein sequence ID" value="CAF4476440.1"/>
    <property type="molecule type" value="Genomic_DNA"/>
</dbReference>